<dbReference type="Gene3D" id="1.25.40.10">
    <property type="entry name" value="Tetratricopeptide repeat domain"/>
    <property type="match status" value="1"/>
</dbReference>
<keyword evidence="8" id="KW-0505">Motor protein</keyword>
<dbReference type="InterPro" id="IPR019734">
    <property type="entry name" value="TPR_rpt"/>
</dbReference>
<dbReference type="AlphaFoldDB" id="A0A0M3KIC9"/>
<dbReference type="Pfam" id="PF13374">
    <property type="entry name" value="TPR_10"/>
    <property type="match status" value="1"/>
</dbReference>
<sequence>MEQSASRSADHTLQELGFGPEEDEEISGQFAHPTPAHSMAASASAGYEIPARLRTLHNLVIFSCIHLSFFNCSCFGRYEVAVPLCKQALEDLEKTSGHDHPDVATMLNILALVYRDQNKFKEAANLLNEALHIREKCLGESHPAVAATLNNLAVLYGKRGKYKEAEPLCTRALEIREKVRIHF</sequence>
<keyword evidence="11" id="KW-1185">Reference proteome</keyword>
<evidence type="ECO:0000313" key="12">
    <source>
        <dbReference type="WBParaSite" id="ASIM_0002074801-mRNA-1"/>
    </source>
</evidence>
<keyword evidence="9" id="KW-0206">Cytoskeleton</keyword>
<evidence type="ECO:0000313" key="10">
    <source>
        <dbReference type="EMBL" id="VDK74467.1"/>
    </source>
</evidence>
<reference evidence="10 11" key="2">
    <citation type="submission" date="2018-11" db="EMBL/GenBank/DDBJ databases">
        <authorList>
            <consortium name="Pathogen Informatics"/>
        </authorList>
    </citation>
    <scope>NUCLEOTIDE SEQUENCE [LARGE SCALE GENOMIC DNA]</scope>
</reference>
<accession>A0A0M3KIC9</accession>
<dbReference type="PANTHER" id="PTHR45783">
    <property type="entry name" value="KINESIN LIGHT CHAIN"/>
    <property type="match status" value="1"/>
</dbReference>
<dbReference type="GO" id="GO:0007018">
    <property type="term" value="P:microtubule-based movement"/>
    <property type="evidence" value="ECO:0007669"/>
    <property type="project" value="TreeGrafter"/>
</dbReference>
<gene>
    <name evidence="10" type="ORF">ASIM_LOCUS20128</name>
</gene>
<dbReference type="PANTHER" id="PTHR45783:SF3">
    <property type="entry name" value="KINESIN LIGHT CHAIN"/>
    <property type="match status" value="1"/>
</dbReference>
<evidence type="ECO:0000256" key="5">
    <source>
        <dbReference type="ARBA" id="ARBA00022737"/>
    </source>
</evidence>
<dbReference type="Pfam" id="PF13424">
    <property type="entry name" value="TPR_12"/>
    <property type="match status" value="1"/>
</dbReference>
<dbReference type="WBParaSite" id="ASIM_0002074801-mRNA-1">
    <property type="protein sequence ID" value="ASIM_0002074801-mRNA-1"/>
    <property type="gene ID" value="ASIM_0002074801"/>
</dbReference>
<dbReference type="GO" id="GO:0005874">
    <property type="term" value="C:microtubule"/>
    <property type="evidence" value="ECO:0007669"/>
    <property type="project" value="UniProtKB-KW"/>
</dbReference>
<dbReference type="EMBL" id="UYRR01038755">
    <property type="protein sequence ID" value="VDK74467.1"/>
    <property type="molecule type" value="Genomic_DNA"/>
</dbReference>
<evidence type="ECO:0000256" key="1">
    <source>
        <dbReference type="ARBA" id="ARBA00004245"/>
    </source>
</evidence>
<dbReference type="InterPro" id="IPR011990">
    <property type="entry name" value="TPR-like_helical_dom_sf"/>
</dbReference>
<keyword evidence="3" id="KW-0963">Cytoplasm</keyword>
<comment type="similarity">
    <text evidence="2">Belongs to the kinesin light chain family.</text>
</comment>
<dbReference type="GO" id="GO:0019894">
    <property type="term" value="F:kinesin binding"/>
    <property type="evidence" value="ECO:0007669"/>
    <property type="project" value="TreeGrafter"/>
</dbReference>
<dbReference type="SUPFAM" id="SSF48452">
    <property type="entry name" value="TPR-like"/>
    <property type="match status" value="1"/>
</dbReference>
<keyword evidence="7" id="KW-0175">Coiled coil</keyword>
<comment type="subcellular location">
    <subcellularLocation>
        <location evidence="1">Cytoplasm</location>
        <location evidence="1">Cytoskeleton</location>
    </subcellularLocation>
</comment>
<evidence type="ECO:0000256" key="3">
    <source>
        <dbReference type="ARBA" id="ARBA00022490"/>
    </source>
</evidence>
<dbReference type="Proteomes" id="UP000267096">
    <property type="component" value="Unassembled WGS sequence"/>
</dbReference>
<evidence type="ECO:0000256" key="6">
    <source>
        <dbReference type="ARBA" id="ARBA00022803"/>
    </source>
</evidence>
<evidence type="ECO:0000256" key="7">
    <source>
        <dbReference type="ARBA" id="ARBA00023054"/>
    </source>
</evidence>
<keyword evidence="6" id="KW-0802">TPR repeat</keyword>
<reference evidence="12" key="1">
    <citation type="submission" date="2017-02" db="UniProtKB">
        <authorList>
            <consortium name="WormBaseParasite"/>
        </authorList>
    </citation>
    <scope>IDENTIFICATION</scope>
</reference>
<dbReference type="GO" id="GO:0005737">
    <property type="term" value="C:cytoplasm"/>
    <property type="evidence" value="ECO:0007669"/>
    <property type="project" value="TreeGrafter"/>
</dbReference>
<evidence type="ECO:0000256" key="9">
    <source>
        <dbReference type="ARBA" id="ARBA00023212"/>
    </source>
</evidence>
<evidence type="ECO:0000313" key="11">
    <source>
        <dbReference type="Proteomes" id="UP000267096"/>
    </source>
</evidence>
<evidence type="ECO:0000256" key="4">
    <source>
        <dbReference type="ARBA" id="ARBA00022701"/>
    </source>
</evidence>
<evidence type="ECO:0000256" key="2">
    <source>
        <dbReference type="ARBA" id="ARBA00009622"/>
    </source>
</evidence>
<keyword evidence="4" id="KW-0493">Microtubule</keyword>
<proteinExistence type="inferred from homology"/>
<dbReference type="GO" id="GO:0005871">
    <property type="term" value="C:kinesin complex"/>
    <property type="evidence" value="ECO:0007669"/>
    <property type="project" value="InterPro"/>
</dbReference>
<dbReference type="InterPro" id="IPR002151">
    <property type="entry name" value="Kinesin_light"/>
</dbReference>
<dbReference type="OrthoDB" id="413723at2759"/>
<dbReference type="SMART" id="SM00028">
    <property type="entry name" value="TPR"/>
    <property type="match status" value="2"/>
</dbReference>
<evidence type="ECO:0000256" key="8">
    <source>
        <dbReference type="ARBA" id="ARBA00023175"/>
    </source>
</evidence>
<keyword evidence="5" id="KW-0677">Repeat</keyword>
<name>A0A0M3KIC9_ANISI</name>
<protein>
    <submittedName>
        <fullName evidence="12">TPR_REGION domain-containing protein</fullName>
    </submittedName>
</protein>
<organism evidence="12">
    <name type="scientific">Anisakis simplex</name>
    <name type="common">Herring worm</name>
    <dbReference type="NCBI Taxonomy" id="6269"/>
    <lineage>
        <taxon>Eukaryota</taxon>
        <taxon>Metazoa</taxon>
        <taxon>Ecdysozoa</taxon>
        <taxon>Nematoda</taxon>
        <taxon>Chromadorea</taxon>
        <taxon>Rhabditida</taxon>
        <taxon>Spirurina</taxon>
        <taxon>Ascaridomorpha</taxon>
        <taxon>Ascaridoidea</taxon>
        <taxon>Anisakidae</taxon>
        <taxon>Anisakis</taxon>
        <taxon>Anisakis simplex complex</taxon>
    </lineage>
</organism>